<accession>A0AAD6ZQG2</accession>
<evidence type="ECO:0008006" key="5">
    <source>
        <dbReference type="Google" id="ProtNLM"/>
    </source>
</evidence>
<evidence type="ECO:0000313" key="3">
    <source>
        <dbReference type="EMBL" id="KAJ7334314.1"/>
    </source>
</evidence>
<feature type="coiled-coil region" evidence="1">
    <location>
        <begin position="255"/>
        <end position="370"/>
    </location>
</feature>
<gene>
    <name evidence="3" type="ORF">DFH08DRAFT_880809</name>
</gene>
<feature type="compositionally biased region" description="Polar residues" evidence="2">
    <location>
        <begin position="61"/>
        <end position="81"/>
    </location>
</feature>
<reference evidence="3" key="1">
    <citation type="submission" date="2023-03" db="EMBL/GenBank/DDBJ databases">
        <title>Massive genome expansion in bonnet fungi (Mycena s.s.) driven by repeated elements and novel gene families across ecological guilds.</title>
        <authorList>
            <consortium name="Lawrence Berkeley National Laboratory"/>
            <person name="Harder C.B."/>
            <person name="Miyauchi S."/>
            <person name="Viragh M."/>
            <person name="Kuo A."/>
            <person name="Thoen E."/>
            <person name="Andreopoulos B."/>
            <person name="Lu D."/>
            <person name="Skrede I."/>
            <person name="Drula E."/>
            <person name="Henrissat B."/>
            <person name="Morin E."/>
            <person name="Kohler A."/>
            <person name="Barry K."/>
            <person name="LaButti K."/>
            <person name="Morin E."/>
            <person name="Salamov A."/>
            <person name="Lipzen A."/>
            <person name="Mereny Z."/>
            <person name="Hegedus B."/>
            <person name="Baldrian P."/>
            <person name="Stursova M."/>
            <person name="Weitz H."/>
            <person name="Taylor A."/>
            <person name="Grigoriev I.V."/>
            <person name="Nagy L.G."/>
            <person name="Martin F."/>
            <person name="Kauserud H."/>
        </authorList>
    </citation>
    <scope>NUCLEOTIDE SEQUENCE</scope>
    <source>
        <strain evidence="3">CBHHK002</strain>
    </source>
</reference>
<feature type="compositionally biased region" description="Pro residues" evidence="2">
    <location>
        <begin position="89"/>
        <end position="106"/>
    </location>
</feature>
<keyword evidence="4" id="KW-1185">Reference proteome</keyword>
<feature type="compositionally biased region" description="Acidic residues" evidence="2">
    <location>
        <begin position="497"/>
        <end position="508"/>
    </location>
</feature>
<feature type="region of interest" description="Disordered" evidence="2">
    <location>
        <begin position="1"/>
        <end position="111"/>
    </location>
</feature>
<evidence type="ECO:0000256" key="2">
    <source>
        <dbReference type="SAM" id="MobiDB-lite"/>
    </source>
</evidence>
<sequence>MSSGPRSYPTPTSPSKPRLTSPSTPNLNRDRPSSRSSVRSTGSNRAPSPALSSGDPVAVRSQVSTLKHTIRHQQAQLQTLENMLLRGPRPYPPELSDPVSPPPAPSPMSVKVNRRSSYDVLAGIAGADSNLPLPLPRREPAPLEDFKEGVPMSFPNGGSPASPAYKRNGSPTRTLSRIPVSSVGNARALADEGQPATQRPTLAASASSSKLSIDTDNPLSPSSPSLQPASLQPPPSPNNSSRRISLTPGNTTKVLADLQTGVSNARTALENTKAQLRVSQRSVAQLTRQTEDLKEGRERLRLENEGLNNVVARKERLLQEVLERARKAEAEAAALKTQLKSETSTSKKAVREMEAALAESTALSQKSEREYITLRDSIKGLVEGFKGDADRLRAEMTKREAKWRGEAEGAGRKYRVLLEEIASAGEGRAEVKEAREQEKEAQRKLEEGWVEEIRRLKEEVERSNAESEAAGDTARQLAAELSRLRRLMQNVRRLPSDEDGPEDEAPPP</sequence>
<name>A0AAD6ZQG2_9AGAR</name>
<feature type="compositionally biased region" description="Polar residues" evidence="2">
    <location>
        <begin position="242"/>
        <end position="251"/>
    </location>
</feature>
<organism evidence="3 4">
    <name type="scientific">Mycena albidolilacea</name>
    <dbReference type="NCBI Taxonomy" id="1033008"/>
    <lineage>
        <taxon>Eukaryota</taxon>
        <taxon>Fungi</taxon>
        <taxon>Dikarya</taxon>
        <taxon>Basidiomycota</taxon>
        <taxon>Agaricomycotina</taxon>
        <taxon>Agaricomycetes</taxon>
        <taxon>Agaricomycetidae</taxon>
        <taxon>Agaricales</taxon>
        <taxon>Marasmiineae</taxon>
        <taxon>Mycenaceae</taxon>
        <taxon>Mycena</taxon>
    </lineage>
</organism>
<feature type="compositionally biased region" description="Basic and acidic residues" evidence="2">
    <location>
        <begin position="136"/>
        <end position="148"/>
    </location>
</feature>
<feature type="compositionally biased region" description="Low complexity" evidence="2">
    <location>
        <begin position="217"/>
        <end position="230"/>
    </location>
</feature>
<feature type="compositionally biased region" description="Basic and acidic residues" evidence="2">
    <location>
        <begin position="427"/>
        <end position="444"/>
    </location>
</feature>
<protein>
    <recommendedName>
        <fullName evidence="5">SWI5-dependent HO expression protein 3</fullName>
    </recommendedName>
</protein>
<evidence type="ECO:0000313" key="4">
    <source>
        <dbReference type="Proteomes" id="UP001218218"/>
    </source>
</evidence>
<feature type="compositionally biased region" description="Polar residues" evidence="2">
    <location>
        <begin position="1"/>
        <end position="27"/>
    </location>
</feature>
<feature type="region of interest" description="Disordered" evidence="2">
    <location>
        <begin position="488"/>
        <end position="508"/>
    </location>
</feature>
<dbReference type="PANTHER" id="PTHR23159">
    <property type="entry name" value="CENTROSOMAL PROTEIN 2"/>
    <property type="match status" value="1"/>
</dbReference>
<dbReference type="AlphaFoldDB" id="A0AAD6ZQG2"/>
<dbReference type="EMBL" id="JARIHO010000033">
    <property type="protein sequence ID" value="KAJ7334314.1"/>
    <property type="molecule type" value="Genomic_DNA"/>
</dbReference>
<dbReference type="PANTHER" id="PTHR23159:SF31">
    <property type="entry name" value="CENTROSOME-ASSOCIATED PROTEIN CEP250 ISOFORM X1"/>
    <property type="match status" value="1"/>
</dbReference>
<keyword evidence="1" id="KW-0175">Coiled coil</keyword>
<feature type="region of interest" description="Disordered" evidence="2">
    <location>
        <begin position="126"/>
        <end position="251"/>
    </location>
</feature>
<proteinExistence type="predicted"/>
<feature type="region of interest" description="Disordered" evidence="2">
    <location>
        <begin position="425"/>
        <end position="444"/>
    </location>
</feature>
<evidence type="ECO:0000256" key="1">
    <source>
        <dbReference type="SAM" id="Coils"/>
    </source>
</evidence>
<comment type="caution">
    <text evidence="3">The sequence shown here is derived from an EMBL/GenBank/DDBJ whole genome shotgun (WGS) entry which is preliminary data.</text>
</comment>
<dbReference type="Proteomes" id="UP001218218">
    <property type="component" value="Unassembled WGS sequence"/>
</dbReference>
<feature type="compositionally biased region" description="Low complexity" evidence="2">
    <location>
        <begin position="34"/>
        <end position="45"/>
    </location>
</feature>